<feature type="chain" id="PRO_5001867092" evidence="2">
    <location>
        <begin position="17"/>
        <end position="374"/>
    </location>
</feature>
<feature type="signal peptide" evidence="2">
    <location>
        <begin position="1"/>
        <end position="16"/>
    </location>
</feature>
<keyword evidence="2" id="KW-0732">Signal</keyword>
<protein>
    <submittedName>
        <fullName evidence="4">Putative secreted protein</fullName>
    </submittedName>
</protein>
<evidence type="ECO:0000256" key="2">
    <source>
        <dbReference type="SAM" id="SignalP"/>
    </source>
</evidence>
<dbReference type="PROSITE" id="PS00028">
    <property type="entry name" value="ZINC_FINGER_C2H2_1"/>
    <property type="match status" value="1"/>
</dbReference>
<evidence type="ECO:0000256" key="1">
    <source>
        <dbReference type="SAM" id="MobiDB-lite"/>
    </source>
</evidence>
<dbReference type="GO" id="GO:0000724">
    <property type="term" value="P:double-strand break repair via homologous recombination"/>
    <property type="evidence" value="ECO:0007669"/>
    <property type="project" value="InterPro"/>
</dbReference>
<evidence type="ECO:0000313" key="4">
    <source>
        <dbReference type="EMBL" id="JAC93245.1"/>
    </source>
</evidence>
<dbReference type="GO" id="GO:0043596">
    <property type="term" value="C:nuclear replication fork"/>
    <property type="evidence" value="ECO:0007669"/>
    <property type="project" value="TreeGrafter"/>
</dbReference>
<organism evidence="4">
    <name type="scientific">Ixodes ricinus</name>
    <name type="common">Common tick</name>
    <name type="synonym">Acarus ricinus</name>
    <dbReference type="NCBI Taxonomy" id="34613"/>
    <lineage>
        <taxon>Eukaryota</taxon>
        <taxon>Metazoa</taxon>
        <taxon>Ecdysozoa</taxon>
        <taxon>Arthropoda</taxon>
        <taxon>Chelicerata</taxon>
        <taxon>Arachnida</taxon>
        <taxon>Acari</taxon>
        <taxon>Parasitiformes</taxon>
        <taxon>Ixodida</taxon>
        <taxon>Ixodoidea</taxon>
        <taxon>Ixodidae</taxon>
        <taxon>Ixodinae</taxon>
        <taxon>Ixodes</taxon>
    </lineage>
</organism>
<feature type="region of interest" description="Disordered" evidence="1">
    <location>
        <begin position="346"/>
        <end position="374"/>
    </location>
</feature>
<dbReference type="EMBL" id="GBIH01001465">
    <property type="protein sequence ID" value="JAC93245.1"/>
    <property type="molecule type" value="mRNA"/>
</dbReference>
<feature type="domain" description="C2H2-type" evidence="3">
    <location>
        <begin position="29"/>
        <end position="51"/>
    </location>
</feature>
<proteinExistence type="evidence at transcript level"/>
<dbReference type="InterPro" id="IPR013087">
    <property type="entry name" value="Znf_C2H2_type"/>
</dbReference>
<dbReference type="Pfam" id="PF14910">
    <property type="entry name" value="MMS22L_N"/>
    <property type="match status" value="1"/>
</dbReference>
<dbReference type="InterPro" id="IPR042320">
    <property type="entry name" value="MMS22-like"/>
</dbReference>
<dbReference type="PANTHER" id="PTHR28547:SF1">
    <property type="entry name" value="PROTEIN MMS22-LIKE"/>
    <property type="match status" value="1"/>
</dbReference>
<name>A0A090XCV6_IXORI</name>
<dbReference type="GO" id="GO:0031297">
    <property type="term" value="P:replication fork processing"/>
    <property type="evidence" value="ECO:0007669"/>
    <property type="project" value="InterPro"/>
</dbReference>
<dbReference type="AlphaFoldDB" id="A0A090XCV6"/>
<evidence type="ECO:0000259" key="3">
    <source>
        <dbReference type="PROSITE" id="PS00028"/>
    </source>
</evidence>
<reference evidence="4" key="1">
    <citation type="journal article" date="2015" name="PLoS Negl. Trop. Dis.">
        <title>Deep Sequencing Analysis of the Ixodes ricinus Haemocytome.</title>
        <authorList>
            <person name="Kotsyfakis M."/>
            <person name="Kopacek P."/>
            <person name="Franta Z."/>
            <person name="Pedra J.H."/>
            <person name="Ribeiro J.M."/>
        </authorList>
    </citation>
    <scope>NUCLEOTIDE SEQUENCE</scope>
</reference>
<dbReference type="InterPro" id="IPR029425">
    <property type="entry name" value="MMS22L_N"/>
</dbReference>
<dbReference type="PANTHER" id="PTHR28547">
    <property type="entry name" value="PROTEIN MMS22-LIKE"/>
    <property type="match status" value="1"/>
</dbReference>
<feature type="non-terminal residue" evidence="4">
    <location>
        <position position="1"/>
    </location>
</feature>
<accession>A0A090XCV6</accession>
<sequence>VILLWDLCCLASRSYGTSSVAASERRAFCCDCVRQLWEMVMDVIHRRQEHHGEEPFWAYLNFVLEALCRGSPAERGGDLGKFDLSSLACATGGDACTPAFCLWLLTNVAEVDGGCLWRKKGKSNYIMAKKFVQSATMNHGEVDMRTILKYCITLHRLWEPSLELLLPLLEFFLKNLNNSLPRAIKAYRYPGACFMEVWPATLPAGKAQDRSRLDEEFGEQFRAVPHTYGKELAQILVLWSYEPVETTAWKNLQQVPHQEDAGAHGDGPAELLAALPGACLVRRIGRSGKERVDPVRDAGRRHLPLEAVGCHEGHVCISAGASGKRNRPGTERPTGGALVLCTPPGESWEELRQQFPPAEGSPAAPVLGGSGRRL</sequence>